<gene>
    <name evidence="1" type="ORF">RHGRI_007721</name>
</gene>
<comment type="caution">
    <text evidence="1">The sequence shown here is derived from an EMBL/GenBank/DDBJ whole genome shotgun (WGS) entry which is preliminary data.</text>
</comment>
<evidence type="ECO:0000313" key="2">
    <source>
        <dbReference type="Proteomes" id="UP000823749"/>
    </source>
</evidence>
<reference evidence="1" key="1">
    <citation type="submission" date="2020-08" db="EMBL/GenBank/DDBJ databases">
        <title>Plant Genome Project.</title>
        <authorList>
            <person name="Zhang R.-G."/>
        </authorList>
    </citation>
    <scope>NUCLEOTIDE SEQUENCE</scope>
    <source>
        <strain evidence="1">WSP0</strain>
        <tissue evidence="1">Leaf</tissue>
    </source>
</reference>
<organism evidence="1 2">
    <name type="scientific">Rhododendron griersonianum</name>
    <dbReference type="NCBI Taxonomy" id="479676"/>
    <lineage>
        <taxon>Eukaryota</taxon>
        <taxon>Viridiplantae</taxon>
        <taxon>Streptophyta</taxon>
        <taxon>Embryophyta</taxon>
        <taxon>Tracheophyta</taxon>
        <taxon>Spermatophyta</taxon>
        <taxon>Magnoliopsida</taxon>
        <taxon>eudicotyledons</taxon>
        <taxon>Gunneridae</taxon>
        <taxon>Pentapetalae</taxon>
        <taxon>asterids</taxon>
        <taxon>Ericales</taxon>
        <taxon>Ericaceae</taxon>
        <taxon>Ericoideae</taxon>
        <taxon>Rhodoreae</taxon>
        <taxon>Rhododendron</taxon>
    </lineage>
</organism>
<dbReference type="Proteomes" id="UP000823749">
    <property type="component" value="Chromosome 3"/>
</dbReference>
<protein>
    <submittedName>
        <fullName evidence="1">Uncharacterized protein</fullName>
    </submittedName>
</protein>
<name>A0AAV6KZ89_9ERIC</name>
<proteinExistence type="predicted"/>
<keyword evidence="2" id="KW-1185">Reference proteome</keyword>
<dbReference type="AlphaFoldDB" id="A0AAV6KZ89"/>
<evidence type="ECO:0000313" key="1">
    <source>
        <dbReference type="EMBL" id="KAG5557569.1"/>
    </source>
</evidence>
<sequence>MGPFHEFFGDQIEFNMGGNLQGKVSSIIDSGGWTWPRIRSFVTQEIMQADPACFVPHQEIEDSVIWSTDPSGTYSSKSAWLAVKQDLPYLDWC</sequence>
<dbReference type="EMBL" id="JACTNZ010000003">
    <property type="protein sequence ID" value="KAG5557569.1"/>
    <property type="molecule type" value="Genomic_DNA"/>
</dbReference>
<accession>A0AAV6KZ89</accession>